<dbReference type="GeneTree" id="ENSGT00940000182551"/>
<dbReference type="PANTHER" id="PTHR11595">
    <property type="entry name" value="EF-HAND AND COILED-COIL DOMAIN-CONTAINING FAMILY MEMBER"/>
    <property type="match status" value="1"/>
</dbReference>
<reference evidence="5" key="2">
    <citation type="submission" date="2025-09" db="UniProtKB">
        <authorList>
            <consortium name="Ensembl"/>
        </authorList>
    </citation>
    <scope>IDENTIFICATION</scope>
</reference>
<dbReference type="PANTHER" id="PTHR11595:SF21">
    <property type="entry name" value="ELONGATION FACTOR 1-BETA"/>
    <property type="match status" value="1"/>
</dbReference>
<dbReference type="Proteomes" id="UP000264800">
    <property type="component" value="Unplaced"/>
</dbReference>
<dbReference type="GO" id="GO:0005829">
    <property type="term" value="C:cytosol"/>
    <property type="evidence" value="ECO:0007669"/>
    <property type="project" value="TreeGrafter"/>
</dbReference>
<evidence type="ECO:0000256" key="3">
    <source>
        <dbReference type="ARBA" id="ARBA00022917"/>
    </source>
</evidence>
<evidence type="ECO:0000313" key="6">
    <source>
        <dbReference type="Proteomes" id="UP000264800"/>
    </source>
</evidence>
<comment type="similarity">
    <text evidence="1">Belongs to the EF-1-beta/EF-1-delta family.</text>
</comment>
<dbReference type="GO" id="GO:0005853">
    <property type="term" value="C:eukaryotic translation elongation factor 1 complex"/>
    <property type="evidence" value="ECO:0007669"/>
    <property type="project" value="InterPro"/>
</dbReference>
<dbReference type="STRING" id="37003.ENSKMAP00000007068"/>
<keyword evidence="2" id="KW-0251">Elongation factor</keyword>
<organism evidence="5 6">
    <name type="scientific">Kryptolebias marmoratus</name>
    <name type="common">Mangrove killifish</name>
    <name type="synonym">Rivulus marmoratus</name>
    <dbReference type="NCBI Taxonomy" id="37003"/>
    <lineage>
        <taxon>Eukaryota</taxon>
        <taxon>Metazoa</taxon>
        <taxon>Chordata</taxon>
        <taxon>Craniata</taxon>
        <taxon>Vertebrata</taxon>
        <taxon>Euteleostomi</taxon>
        <taxon>Actinopterygii</taxon>
        <taxon>Neopterygii</taxon>
        <taxon>Teleostei</taxon>
        <taxon>Neoteleostei</taxon>
        <taxon>Acanthomorphata</taxon>
        <taxon>Ovalentaria</taxon>
        <taxon>Atherinomorphae</taxon>
        <taxon>Cyprinodontiformes</taxon>
        <taxon>Rivulidae</taxon>
        <taxon>Kryptolebias</taxon>
    </lineage>
</organism>
<dbReference type="InterPro" id="IPR014038">
    <property type="entry name" value="EF1B_bsu/dsu_GNE"/>
</dbReference>
<name>A0A3Q2ZT53_KRYMA</name>
<dbReference type="Gene3D" id="3.30.70.60">
    <property type="match status" value="1"/>
</dbReference>
<dbReference type="InterPro" id="IPR014717">
    <property type="entry name" value="Transl_elong_EF1B/ribsomal_bS6"/>
</dbReference>
<dbReference type="GO" id="GO:0003746">
    <property type="term" value="F:translation elongation factor activity"/>
    <property type="evidence" value="ECO:0007669"/>
    <property type="project" value="UniProtKB-KW"/>
</dbReference>
<keyword evidence="6" id="KW-1185">Reference proteome</keyword>
<evidence type="ECO:0000313" key="5">
    <source>
        <dbReference type="Ensembl" id="ENSKMAP00000007068.1"/>
    </source>
</evidence>
<dbReference type="SUPFAM" id="SSF54984">
    <property type="entry name" value="eEF-1beta-like"/>
    <property type="match status" value="1"/>
</dbReference>
<reference evidence="5" key="1">
    <citation type="submission" date="2025-08" db="UniProtKB">
        <authorList>
            <consortium name="Ensembl"/>
        </authorList>
    </citation>
    <scope>IDENTIFICATION</scope>
</reference>
<evidence type="ECO:0000259" key="4">
    <source>
        <dbReference type="Pfam" id="PF00736"/>
    </source>
</evidence>
<feature type="domain" description="Translation elongation factor EF1B beta/delta subunit guanine nucleotide exchange" evidence="4">
    <location>
        <begin position="3"/>
        <end position="49"/>
    </location>
</feature>
<dbReference type="GO" id="GO:0005085">
    <property type="term" value="F:guanyl-nucleotide exchange factor activity"/>
    <property type="evidence" value="ECO:0007669"/>
    <property type="project" value="TreeGrafter"/>
</dbReference>
<accession>A0A3Q2ZT53</accession>
<dbReference type="InterPro" id="IPR049720">
    <property type="entry name" value="EF1B_bsu/dsu"/>
</dbReference>
<evidence type="ECO:0000256" key="2">
    <source>
        <dbReference type="ARBA" id="ARBA00022768"/>
    </source>
</evidence>
<dbReference type="InterPro" id="IPR036219">
    <property type="entry name" value="eEF-1beta-like_sf"/>
</dbReference>
<dbReference type="Ensembl" id="ENSKMAT00000007183.1">
    <property type="protein sequence ID" value="ENSKMAP00000007068.1"/>
    <property type="gene ID" value="ENSKMAG00000005332.1"/>
</dbReference>
<proteinExistence type="inferred from homology"/>
<evidence type="ECO:0000256" key="1">
    <source>
        <dbReference type="ARBA" id="ARBA00007411"/>
    </source>
</evidence>
<dbReference type="Pfam" id="PF00736">
    <property type="entry name" value="EF1_GNE"/>
    <property type="match status" value="1"/>
</dbReference>
<protein>
    <recommendedName>
        <fullName evidence="4">Translation elongation factor EF1B beta/delta subunit guanine nucleotide exchange domain-containing protein</fullName>
    </recommendedName>
</protein>
<dbReference type="AlphaFoldDB" id="A0A3Q2ZT53"/>
<keyword evidence="3" id="KW-0648">Protein biosynthesis</keyword>
<dbReference type="FunFam" id="3.30.70.60:FF:000001">
    <property type="entry name" value="Elongation factor 1-beta 1 like"/>
    <property type="match status" value="1"/>
</dbReference>
<sequence length="49" mass="5361">MNALGYGVKNLQIDCVVEDDKVGTELLEEAITAFQKYVQSVDVAACKKI</sequence>